<dbReference type="CDD" id="cd04301">
    <property type="entry name" value="NAT_SF"/>
    <property type="match status" value="1"/>
</dbReference>
<proteinExistence type="predicted"/>
<dbReference type="InterPro" id="IPR000182">
    <property type="entry name" value="GNAT_dom"/>
</dbReference>
<dbReference type="InterPro" id="IPR036249">
    <property type="entry name" value="Thioredoxin-like_sf"/>
</dbReference>
<dbReference type="PANTHER" id="PTHR43877">
    <property type="entry name" value="AMINOALKYLPHOSPHONATE N-ACETYLTRANSFERASE-RELATED-RELATED"/>
    <property type="match status" value="1"/>
</dbReference>
<keyword evidence="6" id="KW-1185">Reference proteome</keyword>
<dbReference type="SUPFAM" id="SSF55729">
    <property type="entry name" value="Acyl-CoA N-acyltransferases (Nat)"/>
    <property type="match status" value="1"/>
</dbReference>
<dbReference type="EMBL" id="JABEYC010000620">
    <property type="protein sequence ID" value="KAF4975639.1"/>
    <property type="molecule type" value="Genomic_DNA"/>
</dbReference>
<dbReference type="Proteomes" id="UP000635477">
    <property type="component" value="Unassembled WGS sequence"/>
</dbReference>
<evidence type="ECO:0000259" key="4">
    <source>
        <dbReference type="PROSITE" id="PS51186"/>
    </source>
</evidence>
<dbReference type="PROSITE" id="PS51186">
    <property type="entry name" value="GNAT"/>
    <property type="match status" value="1"/>
</dbReference>
<evidence type="ECO:0000256" key="2">
    <source>
        <dbReference type="ARBA" id="ARBA00023315"/>
    </source>
</evidence>
<dbReference type="SUPFAM" id="SSF52833">
    <property type="entry name" value="Thioredoxin-like"/>
    <property type="match status" value="1"/>
</dbReference>
<name>A0A8H4XIH6_9HYPO</name>
<dbReference type="Pfam" id="PF00583">
    <property type="entry name" value="Acetyltransf_1"/>
    <property type="match status" value="1"/>
</dbReference>
<evidence type="ECO:0000313" key="5">
    <source>
        <dbReference type="EMBL" id="KAF4975639.1"/>
    </source>
</evidence>
<evidence type="ECO:0000256" key="3">
    <source>
        <dbReference type="SAM" id="MobiDB-lite"/>
    </source>
</evidence>
<dbReference type="InterPro" id="IPR016181">
    <property type="entry name" value="Acyl_CoA_acyltransferase"/>
</dbReference>
<comment type="caution">
    <text evidence="5">The sequence shown here is derived from an EMBL/GenBank/DDBJ whole genome shotgun (WGS) entry which is preliminary data.</text>
</comment>
<protein>
    <recommendedName>
        <fullName evidence="4">N-acetyltransferase domain-containing protein</fullName>
    </recommendedName>
</protein>
<accession>A0A8H4XIH6</accession>
<organism evidence="5 6">
    <name type="scientific">Fusarium zealandicum</name>
    <dbReference type="NCBI Taxonomy" id="1053134"/>
    <lineage>
        <taxon>Eukaryota</taxon>
        <taxon>Fungi</taxon>
        <taxon>Dikarya</taxon>
        <taxon>Ascomycota</taxon>
        <taxon>Pezizomycotina</taxon>
        <taxon>Sordariomycetes</taxon>
        <taxon>Hypocreomycetidae</taxon>
        <taxon>Hypocreales</taxon>
        <taxon>Nectriaceae</taxon>
        <taxon>Fusarium</taxon>
        <taxon>Fusarium staphyleae species complex</taxon>
    </lineage>
</organism>
<dbReference type="Pfam" id="PF06110">
    <property type="entry name" value="TXD17-like_Trx"/>
    <property type="match status" value="1"/>
</dbReference>
<evidence type="ECO:0000313" key="6">
    <source>
        <dbReference type="Proteomes" id="UP000635477"/>
    </source>
</evidence>
<gene>
    <name evidence="5" type="ORF">FZEAL_7599</name>
</gene>
<dbReference type="PANTHER" id="PTHR43877:SF2">
    <property type="entry name" value="AMINOALKYLPHOSPHONATE N-ACETYLTRANSFERASE-RELATED"/>
    <property type="match status" value="1"/>
</dbReference>
<feature type="region of interest" description="Disordered" evidence="3">
    <location>
        <begin position="1"/>
        <end position="23"/>
    </location>
</feature>
<dbReference type="Gene3D" id="3.40.630.30">
    <property type="match status" value="1"/>
</dbReference>
<dbReference type="Gene3D" id="3.40.30.10">
    <property type="entry name" value="Glutaredoxin"/>
    <property type="match status" value="1"/>
</dbReference>
<feature type="domain" description="N-acetyltransferase" evidence="4">
    <location>
        <begin position="15"/>
        <end position="166"/>
    </location>
</feature>
<dbReference type="GO" id="GO:0016747">
    <property type="term" value="F:acyltransferase activity, transferring groups other than amino-acyl groups"/>
    <property type="evidence" value="ECO:0007669"/>
    <property type="project" value="InterPro"/>
</dbReference>
<dbReference type="InterPro" id="IPR010357">
    <property type="entry name" value="TXNDC17_dom"/>
</dbReference>
<dbReference type="InterPro" id="IPR050832">
    <property type="entry name" value="Bact_Acetyltransf"/>
</dbReference>
<keyword evidence="2" id="KW-0012">Acyltransferase</keyword>
<dbReference type="OrthoDB" id="78947at2759"/>
<sequence>MASPPRNPPRSSSDPTIERAQADDIPDIRRIVHDAYSKYVERIGRLPAPMTADYQDLMTRHDVFVLRAGKDNTVVGSIVLQSPSDDGAIQINNLVIDPAAQGRGFGRILLNHAEDFARSKGCHSLTLFTNAKMWENLSLYPKMGFIETARKVDKINMPLINADTPPSTLETHYVVYFASGEPSWCPDCVKAMPALKSVFDSDSAPTAHVVRVGSFSEWKGNPRNKYRNAPYNIQGVPTVVRIEDGKEVSRLGDIESQNESALKKLIVKS</sequence>
<keyword evidence="1" id="KW-0808">Transferase</keyword>
<reference evidence="5" key="1">
    <citation type="journal article" date="2020" name="BMC Genomics">
        <title>Correction to: Identification and distribution of gene clusters required for synthesis of sphingolipid metabolism inhibitors in diverse species of the filamentous fungus Fusarium.</title>
        <authorList>
            <person name="Kim H.S."/>
            <person name="Lohmar J.M."/>
            <person name="Busman M."/>
            <person name="Brown D.W."/>
            <person name="Naumann T.A."/>
            <person name="Divon H.H."/>
            <person name="Lysoe E."/>
            <person name="Uhlig S."/>
            <person name="Proctor R.H."/>
        </authorList>
    </citation>
    <scope>NUCLEOTIDE SEQUENCE</scope>
    <source>
        <strain evidence="5">NRRL 22465</strain>
    </source>
</reference>
<reference evidence="5" key="2">
    <citation type="submission" date="2020-05" db="EMBL/GenBank/DDBJ databases">
        <authorList>
            <person name="Kim H.-S."/>
            <person name="Proctor R.H."/>
            <person name="Brown D.W."/>
        </authorList>
    </citation>
    <scope>NUCLEOTIDE SEQUENCE</scope>
    <source>
        <strain evidence="5">NRRL 22465</strain>
    </source>
</reference>
<evidence type="ECO:0000256" key="1">
    <source>
        <dbReference type="ARBA" id="ARBA00022679"/>
    </source>
</evidence>
<dbReference type="AlphaFoldDB" id="A0A8H4XIH6"/>